<protein>
    <submittedName>
        <fullName evidence="1">Uncharacterized protein</fullName>
    </submittedName>
</protein>
<evidence type="ECO:0000313" key="1">
    <source>
        <dbReference type="EMBL" id="SKB75168.1"/>
    </source>
</evidence>
<name>A0A1T5DTT4_9FIRM</name>
<dbReference type="Proteomes" id="UP000243406">
    <property type="component" value="Unassembled WGS sequence"/>
</dbReference>
<sequence>MKNINQLYEVYNEFLDRENLEEVSLEEFNKSDVISICYTKINSDSYEYDLEIKYDIYKETLISNVYNDFIDIELKEKESINTMIYNLESCSFDDFVNDVNIDFDELDKLMELKMNKLKRKYA</sequence>
<reference evidence="2" key="1">
    <citation type="submission" date="2017-02" db="EMBL/GenBank/DDBJ databases">
        <authorList>
            <person name="Varghese N."/>
            <person name="Submissions S."/>
        </authorList>
    </citation>
    <scope>NUCLEOTIDE SEQUENCE [LARGE SCALE GENOMIC DNA]</scope>
    <source>
        <strain evidence="2">ATCC 35199</strain>
    </source>
</reference>
<dbReference type="AlphaFoldDB" id="A0A1T5DTT4"/>
<evidence type="ECO:0000313" key="2">
    <source>
        <dbReference type="Proteomes" id="UP000243406"/>
    </source>
</evidence>
<organism evidence="1 2">
    <name type="scientific">Acetoanaerobium noterae</name>
    <dbReference type="NCBI Taxonomy" id="745369"/>
    <lineage>
        <taxon>Bacteria</taxon>
        <taxon>Bacillati</taxon>
        <taxon>Bacillota</taxon>
        <taxon>Clostridia</taxon>
        <taxon>Peptostreptococcales</taxon>
        <taxon>Filifactoraceae</taxon>
        <taxon>Acetoanaerobium</taxon>
    </lineage>
</organism>
<dbReference type="EMBL" id="FUYN01000016">
    <property type="protein sequence ID" value="SKB75168.1"/>
    <property type="molecule type" value="Genomic_DNA"/>
</dbReference>
<proteinExistence type="predicted"/>
<dbReference type="RefSeq" id="WP_079590855.1">
    <property type="nucleotide sequence ID" value="NZ_FUYN01000016.1"/>
</dbReference>
<gene>
    <name evidence="1" type="ORF">SAMN02745120_0146</name>
</gene>
<keyword evidence="2" id="KW-1185">Reference proteome</keyword>
<accession>A0A1T5DTT4</accession>